<organism evidence="5 6">
    <name type="scientific">Blastochloris viridis</name>
    <name type="common">Rhodopseudomonas viridis</name>
    <dbReference type="NCBI Taxonomy" id="1079"/>
    <lineage>
        <taxon>Bacteria</taxon>
        <taxon>Pseudomonadati</taxon>
        <taxon>Pseudomonadota</taxon>
        <taxon>Alphaproteobacteria</taxon>
        <taxon>Hyphomicrobiales</taxon>
        <taxon>Blastochloridaceae</taxon>
        <taxon>Blastochloris</taxon>
    </lineage>
</organism>
<dbReference type="STRING" id="1079.BVIR_3214"/>
<reference evidence="5" key="2">
    <citation type="submission" date="2015-11" db="EMBL/GenBank/DDBJ databases">
        <authorList>
            <person name="Zhang Y."/>
            <person name="Guo Z."/>
        </authorList>
    </citation>
    <scope>NUCLEOTIDE SEQUENCE</scope>
    <source>
        <strain evidence="5">1</strain>
    </source>
</reference>
<dbReference type="InterPro" id="IPR014440">
    <property type="entry name" value="HCCAis_GSTk"/>
</dbReference>
<dbReference type="RefSeq" id="WP_055038467.1">
    <property type="nucleotide sequence ID" value="NZ_AP014854.2"/>
</dbReference>
<keyword evidence="6" id="KW-1185">Reference proteome</keyword>
<gene>
    <name evidence="4" type="ORF">BV133_1451</name>
    <name evidence="5" type="ORF">BVIRIDIS_26580</name>
</gene>
<dbReference type="GO" id="GO:0006749">
    <property type="term" value="P:glutathione metabolic process"/>
    <property type="evidence" value="ECO:0007669"/>
    <property type="project" value="TreeGrafter"/>
</dbReference>
<evidence type="ECO:0000313" key="6">
    <source>
        <dbReference type="Proteomes" id="UP000065734"/>
    </source>
</evidence>
<dbReference type="SUPFAM" id="SSF52833">
    <property type="entry name" value="Thioredoxin-like"/>
    <property type="match status" value="1"/>
</dbReference>
<sequence length="204" mass="21757">MPTLTFWYDFASTYSFLAAEAVDDAAAVAGVEVTWRPFLLGPIFAGQGYTTSPFNLYPAKGRHMWRDLARLAARLGYPAIVRPDPFPANGLLAARVATALADTDRPAFSRAVFRAEFVGGADIADRSVMARLLTALCHDAEAVLARAASDEVKASLRAATAAAEQRGIFGAPSFTAADGELFWGSDRLADALAFAQGQRWGLPA</sequence>
<reference evidence="6" key="3">
    <citation type="journal article" date="2016" name="Genome Announc.">
        <title>Revised genome sequence of the purple photosynthetic bacterium Blastochloris viridis.</title>
        <authorList>
            <person name="Liu L.N."/>
            <person name="Faulkner M."/>
            <person name="Liu X."/>
            <person name="Huang F."/>
            <person name="Darby A.C."/>
            <person name="Hall N."/>
        </authorList>
    </citation>
    <scope>NUCLEOTIDE SEQUENCE [LARGE SCALE GENOMIC DNA]</scope>
    <source>
        <strain evidence="6">ATCC 19567 / DSM 133 / F</strain>
    </source>
</reference>
<dbReference type="Proteomes" id="UP000065734">
    <property type="component" value="Chromosome I"/>
</dbReference>
<dbReference type="InterPro" id="IPR044087">
    <property type="entry name" value="NahD-like"/>
</dbReference>
<dbReference type="InterPro" id="IPR051924">
    <property type="entry name" value="GST_Kappa/NadH"/>
</dbReference>
<dbReference type="KEGG" id="bvr:BVIR_3214"/>
<dbReference type="PIRSF" id="PIRSF006386">
    <property type="entry name" value="HCCAis_GSTk"/>
    <property type="match status" value="1"/>
</dbReference>
<dbReference type="PANTHER" id="PTHR42943">
    <property type="entry name" value="GLUTATHIONE S-TRANSFERASE KAPPA"/>
    <property type="match status" value="1"/>
</dbReference>
<dbReference type="OrthoDB" id="5244108at2"/>
<dbReference type="Gene3D" id="3.40.30.10">
    <property type="entry name" value="Glutaredoxin"/>
    <property type="match status" value="1"/>
</dbReference>
<feature type="domain" description="DSBA-like thioredoxin" evidence="3">
    <location>
        <begin position="3"/>
        <end position="189"/>
    </location>
</feature>
<evidence type="ECO:0000259" key="3">
    <source>
        <dbReference type="Pfam" id="PF01323"/>
    </source>
</evidence>
<dbReference type="EMBL" id="AP014854">
    <property type="protein sequence ID" value="BAR99044.1"/>
    <property type="molecule type" value="Genomic_DNA"/>
</dbReference>
<comment type="similarity">
    <text evidence="1">Belongs to the GST superfamily. NadH family.</text>
</comment>
<dbReference type="GO" id="GO:0004602">
    <property type="term" value="F:glutathione peroxidase activity"/>
    <property type="evidence" value="ECO:0007669"/>
    <property type="project" value="TreeGrafter"/>
</dbReference>
<name>A0A0H5BD53_BLAVI</name>
<dbReference type="EMBL" id="LN907867">
    <property type="protein sequence ID" value="CUU43633.1"/>
    <property type="molecule type" value="Genomic_DNA"/>
</dbReference>
<evidence type="ECO:0000256" key="2">
    <source>
        <dbReference type="PIRSR" id="PIRSR006386-1"/>
    </source>
</evidence>
<dbReference type="GO" id="GO:0018845">
    <property type="term" value="F:2-hydroxychromene-2-carboxylate isomerase activity"/>
    <property type="evidence" value="ECO:0007669"/>
    <property type="project" value="UniProtKB-UniRule"/>
</dbReference>
<evidence type="ECO:0000256" key="1">
    <source>
        <dbReference type="PIRNR" id="PIRNR006386"/>
    </source>
</evidence>
<proteinExistence type="inferred from homology"/>
<dbReference type="Pfam" id="PF01323">
    <property type="entry name" value="DSBA"/>
    <property type="match status" value="1"/>
</dbReference>
<dbReference type="AlphaFoldDB" id="A0A0H5BD53"/>
<dbReference type="GO" id="GO:0004364">
    <property type="term" value="F:glutathione transferase activity"/>
    <property type="evidence" value="ECO:0007669"/>
    <property type="project" value="TreeGrafter"/>
</dbReference>
<dbReference type="InterPro" id="IPR036249">
    <property type="entry name" value="Thioredoxin-like_sf"/>
</dbReference>
<dbReference type="InterPro" id="IPR001853">
    <property type="entry name" value="DSBA-like_thioredoxin_dom"/>
</dbReference>
<protein>
    <recommendedName>
        <fullName evidence="1">2-hydroxychromene-2-carboxylate isomerase</fullName>
        <ecNumber evidence="1">5.99.1.4</ecNumber>
    </recommendedName>
</protein>
<comment type="catalytic activity">
    <reaction evidence="1">
        <text>2-hydroxychromene-2-carboxylate = (3E)-4-(2-hydroxyphenyl)-2-oxobut-3-enoate</text>
        <dbReference type="Rhea" id="RHEA:27401"/>
        <dbReference type="ChEBI" id="CHEBI:59350"/>
        <dbReference type="ChEBI" id="CHEBI:59353"/>
        <dbReference type="EC" id="5.99.1.4"/>
    </reaction>
</comment>
<dbReference type="GO" id="GO:1901170">
    <property type="term" value="P:naphthalene catabolic process"/>
    <property type="evidence" value="ECO:0007669"/>
    <property type="project" value="InterPro"/>
</dbReference>
<accession>A0A0H5BD53</accession>
<keyword evidence="1 4" id="KW-0413">Isomerase</keyword>
<evidence type="ECO:0000313" key="5">
    <source>
        <dbReference type="EMBL" id="CUU43633.1"/>
    </source>
</evidence>
<dbReference type="EC" id="5.99.1.4" evidence="1"/>
<evidence type="ECO:0000313" key="4">
    <source>
        <dbReference type="EMBL" id="BAR99044.1"/>
    </source>
</evidence>
<dbReference type="CDD" id="cd03022">
    <property type="entry name" value="DsbA_HCCA_Iso"/>
    <property type="match status" value="1"/>
</dbReference>
<reference evidence="4" key="1">
    <citation type="journal article" date="2015" name="Genome Announc.">
        <title>Complete Genome Sequence of the Bacteriochlorophyll b-Producing Photosynthetic Bacterium Blastochloris viridis.</title>
        <authorList>
            <person name="Tsukatani Y."/>
            <person name="Hirose Y."/>
            <person name="Harada J."/>
            <person name="Misawa N."/>
            <person name="Mori K."/>
            <person name="Inoue K."/>
            <person name="Tamiaki H."/>
        </authorList>
    </citation>
    <scope>NUCLEOTIDE SEQUENCE [LARGE SCALE GENOMIC DNA]</scope>
    <source>
        <strain evidence="4">DSM 133</strain>
    </source>
</reference>
<dbReference type="PANTHER" id="PTHR42943:SF2">
    <property type="entry name" value="GLUTATHIONE S-TRANSFERASE KAPPA 1"/>
    <property type="match status" value="1"/>
</dbReference>
<feature type="active site" description="Nucleophile" evidence="2">
    <location>
        <position position="12"/>
    </location>
</feature>